<dbReference type="InterPro" id="IPR006619">
    <property type="entry name" value="PGRP_domain_met/bac"/>
</dbReference>
<evidence type="ECO:0000313" key="4">
    <source>
        <dbReference type="Proteomes" id="UP000663872"/>
    </source>
</evidence>
<dbReference type="InterPro" id="IPR036505">
    <property type="entry name" value="Amidase/PGRP_sf"/>
</dbReference>
<name>A0A817ZZY3_9BILA</name>
<accession>A0A817ZZY3</accession>
<sequence>MQQYRHGNYFGWDDIGYHFVIGENGKVYEGRGRNNDTHGKKTILSIIYTDNVFHLSGVCIIGDFRKASPNEKALNALRSLVDCGVKQVLAMVHWMLCVSGLDIVHFKILENV</sequence>
<dbReference type="Proteomes" id="UP000663872">
    <property type="component" value="Unassembled WGS sequence"/>
</dbReference>
<proteinExistence type="inferred from homology"/>
<dbReference type="InterPro" id="IPR015510">
    <property type="entry name" value="PGRP"/>
</dbReference>
<comment type="similarity">
    <text evidence="1">Belongs to the N-acetylmuramoyl-L-alanine amidase 2 family.</text>
</comment>
<dbReference type="Gene3D" id="3.40.80.10">
    <property type="entry name" value="Peptidoglycan recognition protein-like"/>
    <property type="match status" value="1"/>
</dbReference>
<dbReference type="GO" id="GO:0008745">
    <property type="term" value="F:N-acetylmuramoyl-L-alanine amidase activity"/>
    <property type="evidence" value="ECO:0007669"/>
    <property type="project" value="InterPro"/>
</dbReference>
<dbReference type="GO" id="GO:0009253">
    <property type="term" value="P:peptidoglycan catabolic process"/>
    <property type="evidence" value="ECO:0007669"/>
    <property type="project" value="InterPro"/>
</dbReference>
<reference evidence="3" key="1">
    <citation type="submission" date="2021-02" db="EMBL/GenBank/DDBJ databases">
        <authorList>
            <person name="Nowell W R."/>
        </authorList>
    </citation>
    <scope>NUCLEOTIDE SEQUENCE</scope>
</reference>
<dbReference type="GO" id="GO:0008270">
    <property type="term" value="F:zinc ion binding"/>
    <property type="evidence" value="ECO:0007669"/>
    <property type="project" value="InterPro"/>
</dbReference>
<dbReference type="EMBL" id="CAJNYT010001207">
    <property type="protein sequence ID" value="CAF3399950.1"/>
    <property type="molecule type" value="Genomic_DNA"/>
</dbReference>
<dbReference type="AlphaFoldDB" id="A0A817ZZY3"/>
<comment type="caution">
    <text evidence="3">The sequence shown here is derived from an EMBL/GenBank/DDBJ whole genome shotgun (WGS) entry which is preliminary data.</text>
</comment>
<evidence type="ECO:0000313" key="3">
    <source>
        <dbReference type="EMBL" id="CAF3399950.1"/>
    </source>
</evidence>
<protein>
    <recommendedName>
        <fullName evidence="2">Peptidoglycan recognition protein family domain-containing protein</fullName>
    </recommendedName>
</protein>
<feature type="domain" description="Peptidoglycan recognition protein family" evidence="2">
    <location>
        <begin position="1"/>
        <end position="102"/>
    </location>
</feature>
<dbReference type="SUPFAM" id="SSF55846">
    <property type="entry name" value="N-acetylmuramoyl-L-alanine amidase-like"/>
    <property type="match status" value="1"/>
</dbReference>
<dbReference type="PANTHER" id="PTHR11022">
    <property type="entry name" value="PEPTIDOGLYCAN RECOGNITION PROTEIN"/>
    <property type="match status" value="1"/>
</dbReference>
<evidence type="ECO:0000256" key="1">
    <source>
        <dbReference type="ARBA" id="ARBA00007553"/>
    </source>
</evidence>
<dbReference type="PANTHER" id="PTHR11022:SF41">
    <property type="entry name" value="PEPTIDOGLYCAN-RECOGNITION PROTEIN LC-RELATED"/>
    <property type="match status" value="1"/>
</dbReference>
<dbReference type="InterPro" id="IPR002502">
    <property type="entry name" value="Amidase_domain"/>
</dbReference>
<dbReference type="SMART" id="SM00701">
    <property type="entry name" value="PGRP"/>
    <property type="match status" value="1"/>
</dbReference>
<dbReference type="CDD" id="cd06583">
    <property type="entry name" value="PGRP"/>
    <property type="match status" value="1"/>
</dbReference>
<organism evidence="3 4">
    <name type="scientific">Rotaria socialis</name>
    <dbReference type="NCBI Taxonomy" id="392032"/>
    <lineage>
        <taxon>Eukaryota</taxon>
        <taxon>Metazoa</taxon>
        <taxon>Spiralia</taxon>
        <taxon>Gnathifera</taxon>
        <taxon>Rotifera</taxon>
        <taxon>Eurotatoria</taxon>
        <taxon>Bdelloidea</taxon>
        <taxon>Philodinida</taxon>
        <taxon>Philodinidae</taxon>
        <taxon>Rotaria</taxon>
    </lineage>
</organism>
<gene>
    <name evidence="3" type="ORF">GRG538_LOCUS9916</name>
</gene>
<evidence type="ECO:0000259" key="2">
    <source>
        <dbReference type="SMART" id="SM00701"/>
    </source>
</evidence>
<dbReference type="Pfam" id="PF01510">
    <property type="entry name" value="Amidase_2"/>
    <property type="match status" value="1"/>
</dbReference>